<reference evidence="8 9" key="1">
    <citation type="submission" date="2020-08" db="EMBL/GenBank/DDBJ databases">
        <authorList>
            <person name="Hejnol A."/>
        </authorList>
    </citation>
    <scope>NUCLEOTIDE SEQUENCE [LARGE SCALE GENOMIC DNA]</scope>
</reference>
<evidence type="ECO:0000313" key="9">
    <source>
        <dbReference type="Proteomes" id="UP000549394"/>
    </source>
</evidence>
<dbReference type="InterPro" id="IPR050627">
    <property type="entry name" value="Nitroreductase/BluB"/>
</dbReference>
<comment type="cofactor">
    <cofactor evidence="1">
        <name>FMN</name>
        <dbReference type="ChEBI" id="CHEBI:58210"/>
    </cofactor>
</comment>
<feature type="transmembrane region" description="Helical" evidence="6">
    <location>
        <begin position="15"/>
        <end position="36"/>
    </location>
</feature>
<keyword evidence="6" id="KW-1133">Transmembrane helix</keyword>
<dbReference type="Proteomes" id="UP000549394">
    <property type="component" value="Unassembled WGS sequence"/>
</dbReference>
<dbReference type="GO" id="GO:0140616">
    <property type="term" value="F:iodotyrosine deiodinase activity"/>
    <property type="evidence" value="ECO:0007669"/>
    <property type="project" value="UniProtKB-ARBA"/>
</dbReference>
<dbReference type="PANTHER" id="PTHR23026">
    <property type="entry name" value="NADPH NITROREDUCTASE"/>
    <property type="match status" value="1"/>
</dbReference>
<name>A0A7I8W284_9ANNE</name>
<dbReference type="GO" id="GO:0006570">
    <property type="term" value="P:tyrosine metabolic process"/>
    <property type="evidence" value="ECO:0007669"/>
    <property type="project" value="TreeGrafter"/>
</dbReference>
<dbReference type="EMBL" id="CAJFCJ010000016">
    <property type="protein sequence ID" value="CAD5122196.1"/>
    <property type="molecule type" value="Genomic_DNA"/>
</dbReference>
<evidence type="ECO:0000256" key="4">
    <source>
        <dbReference type="ARBA" id="ARBA00022643"/>
    </source>
</evidence>
<keyword evidence="6" id="KW-0812">Transmembrane</keyword>
<evidence type="ECO:0000256" key="2">
    <source>
        <dbReference type="ARBA" id="ARBA00007118"/>
    </source>
</evidence>
<dbReference type="InterPro" id="IPR029479">
    <property type="entry name" value="Nitroreductase"/>
</dbReference>
<dbReference type="CDD" id="cd02144">
    <property type="entry name" value="iodotyrosine_dehalogenase"/>
    <property type="match status" value="1"/>
</dbReference>
<dbReference type="SUPFAM" id="SSF55469">
    <property type="entry name" value="FMN-dependent nitroreductase-like"/>
    <property type="match status" value="1"/>
</dbReference>
<comment type="caution">
    <text evidence="8">The sequence shown here is derived from an EMBL/GenBank/DDBJ whole genome shotgun (WGS) entry which is preliminary data.</text>
</comment>
<dbReference type="OrthoDB" id="41362at2759"/>
<evidence type="ECO:0000259" key="7">
    <source>
        <dbReference type="Pfam" id="PF00881"/>
    </source>
</evidence>
<evidence type="ECO:0000256" key="5">
    <source>
        <dbReference type="ARBA" id="ARBA00023002"/>
    </source>
</evidence>
<keyword evidence="6" id="KW-0472">Membrane</keyword>
<keyword evidence="4" id="KW-0288">FMN</keyword>
<keyword evidence="3" id="KW-0285">Flavoprotein</keyword>
<comment type="similarity">
    <text evidence="2">Belongs to the nitroreductase family.</text>
</comment>
<gene>
    <name evidence="8" type="ORF">DGYR_LOCUS10036</name>
</gene>
<evidence type="ECO:0000256" key="3">
    <source>
        <dbReference type="ARBA" id="ARBA00022630"/>
    </source>
</evidence>
<keyword evidence="9" id="KW-1185">Reference proteome</keyword>
<evidence type="ECO:0000256" key="6">
    <source>
        <dbReference type="SAM" id="Phobius"/>
    </source>
</evidence>
<evidence type="ECO:0000313" key="8">
    <source>
        <dbReference type="EMBL" id="CAD5122196.1"/>
    </source>
</evidence>
<proteinExistence type="inferred from homology"/>
<dbReference type="GO" id="GO:0005886">
    <property type="term" value="C:plasma membrane"/>
    <property type="evidence" value="ECO:0007669"/>
    <property type="project" value="TreeGrafter"/>
</dbReference>
<evidence type="ECO:0000256" key="1">
    <source>
        <dbReference type="ARBA" id="ARBA00001917"/>
    </source>
</evidence>
<dbReference type="Gene3D" id="3.40.109.10">
    <property type="entry name" value="NADH Oxidase"/>
    <property type="match status" value="1"/>
</dbReference>
<accession>A0A7I8W284</accession>
<dbReference type="AlphaFoldDB" id="A0A7I8W284"/>
<protein>
    <submittedName>
        <fullName evidence="8">DgyrCDS10642</fullName>
    </submittedName>
</protein>
<organism evidence="8 9">
    <name type="scientific">Dimorphilus gyrociliatus</name>
    <dbReference type="NCBI Taxonomy" id="2664684"/>
    <lineage>
        <taxon>Eukaryota</taxon>
        <taxon>Metazoa</taxon>
        <taxon>Spiralia</taxon>
        <taxon>Lophotrochozoa</taxon>
        <taxon>Annelida</taxon>
        <taxon>Polychaeta</taxon>
        <taxon>Polychaeta incertae sedis</taxon>
        <taxon>Dinophilidae</taxon>
        <taxon>Dimorphilus</taxon>
    </lineage>
</organism>
<dbReference type="PANTHER" id="PTHR23026:SF90">
    <property type="entry name" value="IODOTYROSINE DEIODINASE 1"/>
    <property type="match status" value="1"/>
</dbReference>
<dbReference type="FunFam" id="3.40.109.10:FF:000004">
    <property type="entry name" value="Iodotyrosine deiodinase 1"/>
    <property type="match status" value="1"/>
</dbReference>
<dbReference type="Pfam" id="PF00881">
    <property type="entry name" value="Nitroreductase"/>
    <property type="match status" value="1"/>
</dbReference>
<feature type="domain" description="Nitroreductase" evidence="7">
    <location>
        <begin position="104"/>
        <end position="272"/>
    </location>
</feature>
<keyword evidence="5" id="KW-0560">Oxidoreductase</keyword>
<sequence length="294" mass="33865">MMKFFEEHAPFITNYWPFIISSTFICLGLFFVVMFVKNRGRYIRVFDKENDVGSNIEEEVGETNDQVFMSIMKNEDVQIPYALPRLQPVAMIQKAQSFYELMNTRRSCRMFSDEPVPREVIDNIIKAAGTAPSGAHTEPWTYVVISQKDVKMKIREIIEEEEEINYRRRMGEKWVNDLKTFKTDWIKPYLVEAPYLILVFKQTYGLWPNGQKKTHYYNDLSVAISVGIMVSAITNAGLCSVTSTPLNAGVRLRDLLGRPVNEKCVILLPVGYPAKNAKVPNLQRKPLKDIAIYC</sequence>
<dbReference type="InterPro" id="IPR000415">
    <property type="entry name" value="Nitroreductase-like"/>
</dbReference>